<dbReference type="AlphaFoldDB" id="A0A8T2NLN9"/>
<reference evidence="2" key="1">
    <citation type="thesis" date="2021" institute="BYU ScholarsArchive" country="Provo, UT, USA">
        <title>Applications of and Algorithms for Genome Assembly and Genomic Analyses with an Emphasis on Marine Teleosts.</title>
        <authorList>
            <person name="Pickett B.D."/>
        </authorList>
    </citation>
    <scope>NUCLEOTIDE SEQUENCE</scope>
    <source>
        <strain evidence="2">HI-2016</strain>
    </source>
</reference>
<gene>
    <name evidence="2" type="ORF">JZ751_028875</name>
</gene>
<dbReference type="EMBL" id="JAFBMS010000090">
    <property type="protein sequence ID" value="KAG9337307.1"/>
    <property type="molecule type" value="Genomic_DNA"/>
</dbReference>
<sequence>MSRVLQASRRFQSKARREYRSEQPRKERVSRGPAVWHGLPPPAQSNGGAEGEGGGSGLEGGAPSFVSRWWTSRQLFKPERKLLRHGAPSELRSLPTLAVLISNLLHTEGEGGARKLLELSHLRTDWTTTLQFKVWGVDGKMRPGTATLQNQLEYHGNNGASHGSHRSLMSVCAGHSVTREGAGLYRVIQHRCRYPKSGTTPRHQYSPDRFMLLAVCDDSTLLRCSHFCSVVFRLLNAQALMDAGESLVYTGWSIALQPHRRLPVGKASSCCCRESRLMQHRVTEKSDCIAGHFLTPPGRRGLTNHLEKV</sequence>
<feature type="region of interest" description="Disordered" evidence="1">
    <location>
        <begin position="1"/>
        <end position="58"/>
    </location>
</feature>
<feature type="compositionally biased region" description="Gly residues" evidence="1">
    <location>
        <begin position="48"/>
        <end position="58"/>
    </location>
</feature>
<evidence type="ECO:0000313" key="2">
    <source>
        <dbReference type="EMBL" id="KAG9337307.1"/>
    </source>
</evidence>
<comment type="caution">
    <text evidence="2">The sequence shown here is derived from an EMBL/GenBank/DDBJ whole genome shotgun (WGS) entry which is preliminary data.</text>
</comment>
<dbReference type="Proteomes" id="UP000824540">
    <property type="component" value="Unassembled WGS sequence"/>
</dbReference>
<proteinExistence type="predicted"/>
<name>A0A8T2NLN9_9TELE</name>
<protein>
    <submittedName>
        <fullName evidence="2">Uncharacterized protein</fullName>
    </submittedName>
</protein>
<keyword evidence="3" id="KW-1185">Reference proteome</keyword>
<evidence type="ECO:0000313" key="3">
    <source>
        <dbReference type="Proteomes" id="UP000824540"/>
    </source>
</evidence>
<feature type="compositionally biased region" description="Basic and acidic residues" evidence="1">
    <location>
        <begin position="15"/>
        <end position="30"/>
    </location>
</feature>
<evidence type="ECO:0000256" key="1">
    <source>
        <dbReference type="SAM" id="MobiDB-lite"/>
    </source>
</evidence>
<accession>A0A8T2NLN9</accession>
<organism evidence="2 3">
    <name type="scientific">Albula glossodonta</name>
    <name type="common">roundjaw bonefish</name>
    <dbReference type="NCBI Taxonomy" id="121402"/>
    <lineage>
        <taxon>Eukaryota</taxon>
        <taxon>Metazoa</taxon>
        <taxon>Chordata</taxon>
        <taxon>Craniata</taxon>
        <taxon>Vertebrata</taxon>
        <taxon>Euteleostomi</taxon>
        <taxon>Actinopterygii</taxon>
        <taxon>Neopterygii</taxon>
        <taxon>Teleostei</taxon>
        <taxon>Albuliformes</taxon>
        <taxon>Albulidae</taxon>
        <taxon>Albula</taxon>
    </lineage>
</organism>